<dbReference type="InterPro" id="IPR002933">
    <property type="entry name" value="Peptidase_M20"/>
</dbReference>
<proteinExistence type="predicted"/>
<comment type="caution">
    <text evidence="3">The sequence shown here is derived from an EMBL/GenBank/DDBJ whole genome shotgun (WGS) entry which is preliminary data.</text>
</comment>
<keyword evidence="4" id="KW-1185">Reference proteome</keyword>
<dbReference type="PANTHER" id="PTHR11014">
    <property type="entry name" value="PEPTIDASE M20 FAMILY MEMBER"/>
    <property type="match status" value="1"/>
</dbReference>
<keyword evidence="1" id="KW-0378">Hydrolase</keyword>
<evidence type="ECO:0000259" key="2">
    <source>
        <dbReference type="Pfam" id="PF07687"/>
    </source>
</evidence>
<sequence length="396" mass="41771">MSLLLSPRDLAELVAFRHALHRAPDLSRHEEATARRVVEALQPTGPDRVVTGLGGHGVAAVYQGPVPGPTVMVRCELDGLPIQETSEIPHRSSIPGKGHLCGHDGHMATLVGLARLLGADRPRRGRAVLLFQPAEEDGSGAAAVIADPRFAEIAPDWAFALHNMPGIPLGAAALAPGPANCASRGLAISFSGKTSHASQPEAGISPARALARLIPALEQLGPGGETAPGFRLVTITHARMGEPAFGISPGEAELWVTLRTLADDDMTGLVGDARRLIEREAAAHGLAVSMSEHDVFHACTNDPQATSYLMEALNAEGIAVVPGHLPMRASEDFGLFGRQAKSAMFLLGAGEDHPRLHNPDYDYPDALIGVGVGVLHRALRDVLENASKSPRQRHAR</sequence>
<dbReference type="PIRSF" id="PIRSF005962">
    <property type="entry name" value="Pept_M20D_amidohydro"/>
    <property type="match status" value="1"/>
</dbReference>
<dbReference type="InterPro" id="IPR011650">
    <property type="entry name" value="Peptidase_M20_dimer"/>
</dbReference>
<dbReference type="EMBL" id="JANCLU010000002">
    <property type="protein sequence ID" value="MCP8937437.1"/>
    <property type="molecule type" value="Genomic_DNA"/>
</dbReference>
<evidence type="ECO:0000313" key="3">
    <source>
        <dbReference type="EMBL" id="MCP8937437.1"/>
    </source>
</evidence>
<evidence type="ECO:0000313" key="4">
    <source>
        <dbReference type="Proteomes" id="UP001205890"/>
    </source>
</evidence>
<dbReference type="Proteomes" id="UP001205890">
    <property type="component" value="Unassembled WGS sequence"/>
</dbReference>
<dbReference type="Pfam" id="PF07687">
    <property type="entry name" value="M20_dimer"/>
    <property type="match status" value="1"/>
</dbReference>
<evidence type="ECO:0000256" key="1">
    <source>
        <dbReference type="ARBA" id="ARBA00022801"/>
    </source>
</evidence>
<dbReference type="PANTHER" id="PTHR11014:SF169">
    <property type="entry name" value="CLAN MH, FAMILY M20, PEPTIDASE T-LIKE METALLOPEPTIDASE"/>
    <property type="match status" value="1"/>
</dbReference>
<dbReference type="InterPro" id="IPR017439">
    <property type="entry name" value="Amidohydrolase"/>
</dbReference>
<dbReference type="SUPFAM" id="SSF53187">
    <property type="entry name" value="Zn-dependent exopeptidases"/>
    <property type="match status" value="1"/>
</dbReference>
<dbReference type="Gene3D" id="3.40.630.10">
    <property type="entry name" value="Zn peptidases"/>
    <property type="match status" value="1"/>
</dbReference>
<dbReference type="Gene3D" id="3.30.70.360">
    <property type="match status" value="1"/>
</dbReference>
<dbReference type="RefSeq" id="WP_254738428.1">
    <property type="nucleotide sequence ID" value="NZ_JANCLU010000002.1"/>
</dbReference>
<reference evidence="3 4" key="1">
    <citation type="submission" date="2022-07" db="EMBL/GenBank/DDBJ databases">
        <authorList>
            <person name="Li W.-J."/>
            <person name="Deng Q.-Q."/>
        </authorList>
    </citation>
    <scope>NUCLEOTIDE SEQUENCE [LARGE SCALE GENOMIC DNA]</scope>
    <source>
        <strain evidence="3 4">SYSU M60028</strain>
    </source>
</reference>
<feature type="domain" description="Peptidase M20 dimerisation" evidence="2">
    <location>
        <begin position="184"/>
        <end position="282"/>
    </location>
</feature>
<name>A0ABT1L7J4_9HYPH</name>
<dbReference type="SUPFAM" id="SSF55031">
    <property type="entry name" value="Bacterial exopeptidase dimerisation domain"/>
    <property type="match status" value="1"/>
</dbReference>
<dbReference type="Pfam" id="PF01546">
    <property type="entry name" value="Peptidase_M20"/>
    <property type="match status" value="1"/>
</dbReference>
<organism evidence="3 4">
    <name type="scientific">Alsobacter ponti</name>
    <dbReference type="NCBI Taxonomy" id="2962936"/>
    <lineage>
        <taxon>Bacteria</taxon>
        <taxon>Pseudomonadati</taxon>
        <taxon>Pseudomonadota</taxon>
        <taxon>Alphaproteobacteria</taxon>
        <taxon>Hyphomicrobiales</taxon>
        <taxon>Alsobacteraceae</taxon>
        <taxon>Alsobacter</taxon>
    </lineage>
</organism>
<protein>
    <submittedName>
        <fullName evidence="3">Amidohydrolase</fullName>
    </submittedName>
</protein>
<accession>A0ABT1L7J4</accession>
<dbReference type="NCBIfam" id="TIGR01891">
    <property type="entry name" value="amidohydrolases"/>
    <property type="match status" value="1"/>
</dbReference>
<gene>
    <name evidence="3" type="ORF">NK718_02825</name>
</gene>
<dbReference type="InterPro" id="IPR036264">
    <property type="entry name" value="Bact_exopeptidase_dim_dom"/>
</dbReference>